<proteinExistence type="predicted"/>
<gene>
    <name evidence="1" type="ORF">Scep_019780</name>
</gene>
<reference evidence="1 2" key="1">
    <citation type="submission" date="2024-01" db="EMBL/GenBank/DDBJ databases">
        <title>Genome assemblies of Stephania.</title>
        <authorList>
            <person name="Yang L."/>
        </authorList>
    </citation>
    <scope>NUCLEOTIDE SEQUENCE [LARGE SCALE GENOMIC DNA]</scope>
    <source>
        <strain evidence="1">JXDWG</strain>
        <tissue evidence="1">Leaf</tissue>
    </source>
</reference>
<accession>A0AAP0ICD7</accession>
<dbReference type="EMBL" id="JBBNAG010000008">
    <property type="protein sequence ID" value="KAK9112261.1"/>
    <property type="molecule type" value="Genomic_DNA"/>
</dbReference>
<dbReference type="AlphaFoldDB" id="A0AAP0ICD7"/>
<name>A0AAP0ICD7_9MAGN</name>
<dbReference type="Proteomes" id="UP001419268">
    <property type="component" value="Unassembled WGS sequence"/>
</dbReference>
<evidence type="ECO:0000313" key="1">
    <source>
        <dbReference type="EMBL" id="KAK9112261.1"/>
    </source>
</evidence>
<organism evidence="1 2">
    <name type="scientific">Stephania cephalantha</name>
    <dbReference type="NCBI Taxonomy" id="152367"/>
    <lineage>
        <taxon>Eukaryota</taxon>
        <taxon>Viridiplantae</taxon>
        <taxon>Streptophyta</taxon>
        <taxon>Embryophyta</taxon>
        <taxon>Tracheophyta</taxon>
        <taxon>Spermatophyta</taxon>
        <taxon>Magnoliopsida</taxon>
        <taxon>Ranunculales</taxon>
        <taxon>Menispermaceae</taxon>
        <taxon>Menispermoideae</taxon>
        <taxon>Cissampelideae</taxon>
        <taxon>Stephania</taxon>
    </lineage>
</organism>
<comment type="caution">
    <text evidence="1">The sequence shown here is derived from an EMBL/GenBank/DDBJ whole genome shotgun (WGS) entry which is preliminary data.</text>
</comment>
<keyword evidence="2" id="KW-1185">Reference proteome</keyword>
<protein>
    <submittedName>
        <fullName evidence="1">Uncharacterized protein</fullName>
    </submittedName>
</protein>
<evidence type="ECO:0000313" key="2">
    <source>
        <dbReference type="Proteomes" id="UP001419268"/>
    </source>
</evidence>
<sequence length="91" mass="10441">MDTDFAIRKDEPPAIIETSLPDAVDLYEKRERSNCICVMFIKMNITTSIQGTVEKYDKVRLLLKAIEDMFQISDKALASTLIMPFSSFRMT</sequence>